<dbReference type="EMBL" id="MU858267">
    <property type="protein sequence ID" value="KAK4207922.1"/>
    <property type="molecule type" value="Genomic_DNA"/>
</dbReference>
<reference evidence="2" key="1">
    <citation type="journal article" date="2023" name="Mol. Phylogenet. Evol.">
        <title>Genome-scale phylogeny and comparative genomics of the fungal order Sordariales.</title>
        <authorList>
            <person name="Hensen N."/>
            <person name="Bonometti L."/>
            <person name="Westerberg I."/>
            <person name="Brannstrom I.O."/>
            <person name="Guillou S."/>
            <person name="Cros-Aarteil S."/>
            <person name="Calhoun S."/>
            <person name="Haridas S."/>
            <person name="Kuo A."/>
            <person name="Mondo S."/>
            <person name="Pangilinan J."/>
            <person name="Riley R."/>
            <person name="LaButti K."/>
            <person name="Andreopoulos B."/>
            <person name="Lipzen A."/>
            <person name="Chen C."/>
            <person name="Yan M."/>
            <person name="Daum C."/>
            <person name="Ng V."/>
            <person name="Clum A."/>
            <person name="Steindorff A."/>
            <person name="Ohm R.A."/>
            <person name="Martin F."/>
            <person name="Silar P."/>
            <person name="Natvig D.O."/>
            <person name="Lalanne C."/>
            <person name="Gautier V."/>
            <person name="Ament-Velasquez S.L."/>
            <person name="Kruys A."/>
            <person name="Hutchinson M.I."/>
            <person name="Powell A.J."/>
            <person name="Barry K."/>
            <person name="Miller A.N."/>
            <person name="Grigoriev I.V."/>
            <person name="Debuchy R."/>
            <person name="Gladieux P."/>
            <person name="Hiltunen Thoren M."/>
            <person name="Johannesson H."/>
        </authorList>
    </citation>
    <scope>NUCLEOTIDE SEQUENCE</scope>
    <source>
        <strain evidence="2">PSN293</strain>
    </source>
</reference>
<evidence type="ECO:0000313" key="3">
    <source>
        <dbReference type="Proteomes" id="UP001301769"/>
    </source>
</evidence>
<comment type="caution">
    <text evidence="2">The sequence shown here is derived from an EMBL/GenBank/DDBJ whole genome shotgun (WGS) entry which is preliminary data.</text>
</comment>
<evidence type="ECO:0000313" key="2">
    <source>
        <dbReference type="EMBL" id="KAK4207922.1"/>
    </source>
</evidence>
<feature type="compositionally biased region" description="Polar residues" evidence="1">
    <location>
        <begin position="114"/>
        <end position="131"/>
    </location>
</feature>
<organism evidence="2 3">
    <name type="scientific">Rhypophila decipiens</name>
    <dbReference type="NCBI Taxonomy" id="261697"/>
    <lineage>
        <taxon>Eukaryota</taxon>
        <taxon>Fungi</taxon>
        <taxon>Dikarya</taxon>
        <taxon>Ascomycota</taxon>
        <taxon>Pezizomycotina</taxon>
        <taxon>Sordariomycetes</taxon>
        <taxon>Sordariomycetidae</taxon>
        <taxon>Sordariales</taxon>
        <taxon>Naviculisporaceae</taxon>
        <taxon>Rhypophila</taxon>
    </lineage>
</organism>
<keyword evidence="3" id="KW-1185">Reference proteome</keyword>
<accession>A0AAN7B2V4</accession>
<evidence type="ECO:0000256" key="1">
    <source>
        <dbReference type="SAM" id="MobiDB-lite"/>
    </source>
</evidence>
<gene>
    <name evidence="2" type="ORF">QBC37DRAFT_454262</name>
</gene>
<name>A0AAN7B2V4_9PEZI</name>
<reference evidence="2" key="2">
    <citation type="submission" date="2023-05" db="EMBL/GenBank/DDBJ databases">
        <authorList>
            <consortium name="Lawrence Berkeley National Laboratory"/>
            <person name="Steindorff A."/>
            <person name="Hensen N."/>
            <person name="Bonometti L."/>
            <person name="Westerberg I."/>
            <person name="Brannstrom I.O."/>
            <person name="Guillou S."/>
            <person name="Cros-Aarteil S."/>
            <person name="Calhoun S."/>
            <person name="Haridas S."/>
            <person name="Kuo A."/>
            <person name="Mondo S."/>
            <person name="Pangilinan J."/>
            <person name="Riley R."/>
            <person name="Labutti K."/>
            <person name="Andreopoulos B."/>
            <person name="Lipzen A."/>
            <person name="Chen C."/>
            <person name="Yanf M."/>
            <person name="Daum C."/>
            <person name="Ng V."/>
            <person name="Clum A."/>
            <person name="Ohm R."/>
            <person name="Martin F."/>
            <person name="Silar P."/>
            <person name="Natvig D."/>
            <person name="Lalanne C."/>
            <person name="Gautier V."/>
            <person name="Ament-Velasquez S.L."/>
            <person name="Kruys A."/>
            <person name="Hutchinson M.I."/>
            <person name="Powell A.J."/>
            <person name="Barry K."/>
            <person name="Miller A.N."/>
            <person name="Grigoriev I.V."/>
            <person name="Debuchy R."/>
            <person name="Gladieux P."/>
            <person name="Thoren M.H."/>
            <person name="Johannesson H."/>
        </authorList>
    </citation>
    <scope>NUCLEOTIDE SEQUENCE</scope>
    <source>
        <strain evidence="2">PSN293</strain>
    </source>
</reference>
<feature type="compositionally biased region" description="Pro residues" evidence="1">
    <location>
        <begin position="138"/>
        <end position="150"/>
    </location>
</feature>
<dbReference type="AlphaFoldDB" id="A0AAN7B2V4"/>
<feature type="region of interest" description="Disordered" evidence="1">
    <location>
        <begin position="63"/>
        <end position="155"/>
    </location>
</feature>
<sequence length="465" mass="51765">MSSSLLASIIANRQTTASGPLHANAHSRLYFALYITADKMIGSFLLQINMVILLIALIKRLSRARGPNHTRDESTAERGLSPDPTNLETEIYEKAGSFPSKDQAITPQAPEQPRPTSGTDSQPVGTQPEQETMSSSTPSPPQATPSPIPKPTTRKAGPYKAVRVLFLSWENERHLTTPCNALMNKLRKILGLTYHFTIQEFFLPASGPESPQPDAALLKYLLQKDLLLTSLPNTSSKASEFNELLIVIYSGSGAIINGRYHLVTQVEARHRREDDPTLPPGWRKMPWEWFERRLASARYDSLCVLNASYVPTRPVTAQEVRGANMVLAAAGPETGFCTQVLSQNETERQDKGGNNEHLGYVVPWSSGFLEEIIGMFIIRMFETNAHGKVSVDQLFKRLVLEHDRSHVRPNGGKEEEISRPYLGYIKGKEGEHEDRVIEIGLDSWAGRGKKRMAPSEGGDMEWTFC</sequence>
<proteinExistence type="predicted"/>
<dbReference type="Proteomes" id="UP001301769">
    <property type="component" value="Unassembled WGS sequence"/>
</dbReference>
<protein>
    <submittedName>
        <fullName evidence="2">Uncharacterized protein</fullName>
    </submittedName>
</protein>